<name>A0A7R9BUQ9_9CRUS</name>
<dbReference type="EMBL" id="CAJPEX010002162">
    <property type="protein sequence ID" value="CAG0920573.1"/>
    <property type="molecule type" value="Genomic_DNA"/>
</dbReference>
<dbReference type="InterPro" id="IPR010300">
    <property type="entry name" value="CDO_1"/>
</dbReference>
<accession>A0A7R9BUQ9</accession>
<dbReference type="InterPro" id="IPR011051">
    <property type="entry name" value="RmlC_Cupin_sf"/>
</dbReference>
<dbReference type="GO" id="GO:0042412">
    <property type="term" value="P:taurine biosynthetic process"/>
    <property type="evidence" value="ECO:0007669"/>
    <property type="project" value="UniProtKB-UniRule"/>
</dbReference>
<dbReference type="UniPathway" id="UPA00012">
    <property type="reaction ID" value="UER00537"/>
</dbReference>
<dbReference type="PANTHER" id="PTHR12918">
    <property type="entry name" value="CYSTEINE DIOXYGENASE"/>
    <property type="match status" value="1"/>
</dbReference>
<dbReference type="PANTHER" id="PTHR12918:SF1">
    <property type="entry name" value="CYSTEINE DIOXYGENASE TYPE 1"/>
    <property type="match status" value="1"/>
</dbReference>
<dbReference type="CDD" id="cd10548">
    <property type="entry name" value="cupin_CDO"/>
    <property type="match status" value="1"/>
</dbReference>
<dbReference type="FunFam" id="2.60.120.10:FF:000045">
    <property type="entry name" value="Cysteine dioxygenase 1"/>
    <property type="match status" value="1"/>
</dbReference>
<dbReference type="GO" id="GO:0019448">
    <property type="term" value="P:L-cysteine catabolic process"/>
    <property type="evidence" value="ECO:0007669"/>
    <property type="project" value="TreeGrafter"/>
</dbReference>
<evidence type="ECO:0000256" key="10">
    <source>
        <dbReference type="PIRSR" id="PIRSR610300-50"/>
    </source>
</evidence>
<dbReference type="OrthoDB" id="543511at2759"/>
<proteinExistence type="inferred from homology"/>
<keyword evidence="7 12" id="KW-0223">Dioxygenase</keyword>
<evidence type="ECO:0000256" key="5">
    <source>
        <dbReference type="ARBA" id="ARBA00022723"/>
    </source>
</evidence>
<reference evidence="14" key="1">
    <citation type="submission" date="2020-11" db="EMBL/GenBank/DDBJ databases">
        <authorList>
            <person name="Tran Van P."/>
        </authorList>
    </citation>
    <scope>NUCLEOTIDE SEQUENCE</scope>
</reference>
<keyword evidence="8 12" id="KW-0560">Oxidoreductase</keyword>
<evidence type="ECO:0000256" key="2">
    <source>
        <dbReference type="ARBA" id="ARBA00004759"/>
    </source>
</evidence>
<keyword evidence="6 10" id="KW-0883">Thioether bond</keyword>
<gene>
    <name evidence="14" type="ORF">NMOB1V02_LOCUS8081</name>
</gene>
<keyword evidence="15" id="KW-1185">Reference proteome</keyword>
<evidence type="ECO:0000313" key="14">
    <source>
        <dbReference type="EMBL" id="CAD7280421.1"/>
    </source>
</evidence>
<dbReference type="GO" id="GO:0017172">
    <property type="term" value="F:cysteine dioxygenase activity"/>
    <property type="evidence" value="ECO:0007669"/>
    <property type="project" value="UniProtKB-UniRule"/>
</dbReference>
<evidence type="ECO:0000313" key="15">
    <source>
        <dbReference type="Proteomes" id="UP000678499"/>
    </source>
</evidence>
<dbReference type="Gene3D" id="2.60.120.10">
    <property type="entry name" value="Jelly Rolls"/>
    <property type="match status" value="1"/>
</dbReference>
<comment type="similarity">
    <text evidence="3 12">Belongs to the cysteine dioxygenase family.</text>
</comment>
<organism evidence="14">
    <name type="scientific">Notodromas monacha</name>
    <dbReference type="NCBI Taxonomy" id="399045"/>
    <lineage>
        <taxon>Eukaryota</taxon>
        <taxon>Metazoa</taxon>
        <taxon>Ecdysozoa</taxon>
        <taxon>Arthropoda</taxon>
        <taxon>Crustacea</taxon>
        <taxon>Oligostraca</taxon>
        <taxon>Ostracoda</taxon>
        <taxon>Podocopa</taxon>
        <taxon>Podocopida</taxon>
        <taxon>Cypridocopina</taxon>
        <taxon>Cypridoidea</taxon>
        <taxon>Cyprididae</taxon>
        <taxon>Notodromas</taxon>
    </lineage>
</organism>
<dbReference type="AlphaFoldDB" id="A0A7R9BUQ9"/>
<dbReference type="Proteomes" id="UP000678499">
    <property type="component" value="Unassembled WGS sequence"/>
</dbReference>
<comment type="cofactor">
    <cofactor evidence="12">
        <name>Fe cation</name>
        <dbReference type="ChEBI" id="CHEBI:24875"/>
    </cofactor>
    <text evidence="12">Binds 1 Fe cation per subunit.</text>
</comment>
<dbReference type="GO" id="GO:0008198">
    <property type="term" value="F:ferrous iron binding"/>
    <property type="evidence" value="ECO:0007669"/>
    <property type="project" value="UniProtKB-ARBA"/>
</dbReference>
<feature type="binding site" evidence="11">
    <location>
        <position position="82"/>
    </location>
    <ligand>
        <name>Fe cation</name>
        <dbReference type="ChEBI" id="CHEBI:24875"/>
        <note>catalytic</note>
    </ligand>
</feature>
<keyword evidence="5 11" id="KW-0479">Metal-binding</keyword>
<sequence length="236" mass="27027">MELVGSFQDLLGECRKVFDSGNVVDVDQVMSLLASYTSKPEEWKKFAKFDRHKYTRNLVDEGNGKYNIMLLCWGEGMASTIHDHSNAHCFMKNLRGHLIERRYDFPTEELGVMIEKGNQDLKLNQVAYINDELGLHRVENPSHTNVAVSLHIYIPPFDQCHIFDPRTGKQNVSKMTFWSRYGKRIPFQIHEKTSPPAATAAAAWTVQGETEENTKNESLDNNVQHHPQQQAVVQVK</sequence>
<evidence type="ECO:0000256" key="6">
    <source>
        <dbReference type="ARBA" id="ARBA00022784"/>
    </source>
</evidence>
<feature type="compositionally biased region" description="Low complexity" evidence="13">
    <location>
        <begin position="224"/>
        <end position="236"/>
    </location>
</feature>
<comment type="pathway">
    <text evidence="2 12">Organosulfur biosynthesis; taurine biosynthesis; hypotaurine from L-cysteine: step 1/2.</text>
</comment>
<evidence type="ECO:0000256" key="8">
    <source>
        <dbReference type="ARBA" id="ARBA00023002"/>
    </source>
</evidence>
<dbReference type="EC" id="1.13.11.20" evidence="4 12"/>
<feature type="region of interest" description="Disordered" evidence="13">
    <location>
        <begin position="208"/>
        <end position="236"/>
    </location>
</feature>
<evidence type="ECO:0000256" key="12">
    <source>
        <dbReference type="RuleBase" id="RU366010"/>
    </source>
</evidence>
<dbReference type="Pfam" id="PF05995">
    <property type="entry name" value="CDO_I"/>
    <property type="match status" value="1"/>
</dbReference>
<dbReference type="EMBL" id="OA884199">
    <property type="protein sequence ID" value="CAD7280421.1"/>
    <property type="molecule type" value="Genomic_DNA"/>
</dbReference>
<dbReference type="SUPFAM" id="SSF51182">
    <property type="entry name" value="RmlC-like cupins"/>
    <property type="match status" value="1"/>
</dbReference>
<keyword evidence="9 11" id="KW-0408">Iron</keyword>
<feature type="binding site" evidence="11">
    <location>
        <position position="136"/>
    </location>
    <ligand>
        <name>Fe cation</name>
        <dbReference type="ChEBI" id="CHEBI:24875"/>
        <note>catalytic</note>
    </ligand>
</feature>
<evidence type="ECO:0000256" key="11">
    <source>
        <dbReference type="PIRSR" id="PIRSR610300-51"/>
    </source>
</evidence>
<protein>
    <recommendedName>
        <fullName evidence="4 12">Cysteine dioxygenase</fullName>
        <ecNumber evidence="4 12">1.13.11.20</ecNumber>
    </recommendedName>
</protein>
<evidence type="ECO:0000256" key="9">
    <source>
        <dbReference type="ARBA" id="ARBA00023004"/>
    </source>
</evidence>
<feature type="binding site" evidence="11">
    <location>
        <position position="84"/>
    </location>
    <ligand>
        <name>Fe cation</name>
        <dbReference type="ChEBI" id="CHEBI:24875"/>
        <note>catalytic</note>
    </ligand>
</feature>
<evidence type="ECO:0000256" key="7">
    <source>
        <dbReference type="ARBA" id="ARBA00022964"/>
    </source>
</evidence>
<evidence type="ECO:0000256" key="4">
    <source>
        <dbReference type="ARBA" id="ARBA00013133"/>
    </source>
</evidence>
<evidence type="ECO:0000256" key="3">
    <source>
        <dbReference type="ARBA" id="ARBA00006622"/>
    </source>
</evidence>
<comment type="catalytic activity">
    <reaction evidence="1 12">
        <text>L-cysteine + O2 = 3-sulfino-L-alanine + H(+)</text>
        <dbReference type="Rhea" id="RHEA:20441"/>
        <dbReference type="ChEBI" id="CHEBI:15378"/>
        <dbReference type="ChEBI" id="CHEBI:15379"/>
        <dbReference type="ChEBI" id="CHEBI:35235"/>
        <dbReference type="ChEBI" id="CHEBI:61085"/>
        <dbReference type="EC" id="1.13.11.20"/>
    </reaction>
</comment>
<evidence type="ECO:0000256" key="13">
    <source>
        <dbReference type="SAM" id="MobiDB-lite"/>
    </source>
</evidence>
<evidence type="ECO:0000256" key="1">
    <source>
        <dbReference type="ARBA" id="ARBA00000629"/>
    </source>
</evidence>
<feature type="cross-link" description="3'-(S-cysteinyl)-tyrosine (Cys-Tyr)" evidence="10">
    <location>
        <begin position="89"/>
        <end position="153"/>
    </location>
</feature>
<dbReference type="InterPro" id="IPR014710">
    <property type="entry name" value="RmlC-like_jellyroll"/>
</dbReference>